<dbReference type="Proteomes" id="UP000051326">
    <property type="component" value="Unassembled WGS sequence"/>
</dbReference>
<reference evidence="1 2" key="1">
    <citation type="submission" date="2015-09" db="EMBL/GenBank/DDBJ databases">
        <authorList>
            <consortium name="Swine Surveillance"/>
        </authorList>
    </citation>
    <scope>NUCLEOTIDE SEQUENCE [LARGE SCALE GENOMIC DNA]</scope>
    <source>
        <strain evidence="1 2">CECT 8399</strain>
    </source>
</reference>
<gene>
    <name evidence="1" type="ORF">PHA8399_01850</name>
</gene>
<dbReference type="AlphaFoldDB" id="A0A0P1H8X2"/>
<organism evidence="1 2">
    <name type="scientific">Leisingera aquaemixtae</name>
    <dbReference type="NCBI Taxonomy" id="1396826"/>
    <lineage>
        <taxon>Bacteria</taxon>
        <taxon>Pseudomonadati</taxon>
        <taxon>Pseudomonadota</taxon>
        <taxon>Alphaproteobacteria</taxon>
        <taxon>Rhodobacterales</taxon>
        <taxon>Roseobacteraceae</taxon>
        <taxon>Leisingera</taxon>
    </lineage>
</organism>
<proteinExistence type="predicted"/>
<protein>
    <submittedName>
        <fullName evidence="1">Uncharacterized protein</fullName>
    </submittedName>
</protein>
<evidence type="ECO:0000313" key="2">
    <source>
        <dbReference type="Proteomes" id="UP000051326"/>
    </source>
</evidence>
<dbReference type="EMBL" id="CYSR01000021">
    <property type="protein sequence ID" value="CUH99725.1"/>
    <property type="molecule type" value="Genomic_DNA"/>
</dbReference>
<accession>A0A0P1H8X2</accession>
<name>A0A0P1H8X2_9RHOB</name>
<evidence type="ECO:0000313" key="1">
    <source>
        <dbReference type="EMBL" id="CUH99725.1"/>
    </source>
</evidence>
<sequence length="37" mass="4195">MMEVSSYVHPEAANFWCPWRYTLTDGFVVAVVGQECA</sequence>